<dbReference type="SFLD" id="SFLDS00003">
    <property type="entry name" value="Haloacid_Dehalogenase"/>
    <property type="match status" value="1"/>
</dbReference>
<dbReference type="OrthoDB" id="5504491at2"/>
<dbReference type="SUPFAM" id="SSF56784">
    <property type="entry name" value="HAD-like"/>
    <property type="match status" value="1"/>
</dbReference>
<dbReference type="RefSeq" id="WP_132114255.1">
    <property type="nucleotide sequence ID" value="NZ_SMJU01000002.1"/>
</dbReference>
<dbReference type="InterPro" id="IPR036412">
    <property type="entry name" value="HAD-like_sf"/>
</dbReference>
<dbReference type="GO" id="GO:0008967">
    <property type="term" value="F:phosphoglycolate phosphatase activity"/>
    <property type="evidence" value="ECO:0007669"/>
    <property type="project" value="TreeGrafter"/>
</dbReference>
<dbReference type="InterPro" id="IPR050155">
    <property type="entry name" value="HAD-like_hydrolase_sf"/>
</dbReference>
<name>A0A4V2XAJ4_9BACT</name>
<evidence type="ECO:0000313" key="1">
    <source>
        <dbReference type="EMBL" id="TDB67855.1"/>
    </source>
</evidence>
<dbReference type="InterPro" id="IPR023198">
    <property type="entry name" value="PGP-like_dom2"/>
</dbReference>
<dbReference type="PANTHER" id="PTHR43434">
    <property type="entry name" value="PHOSPHOGLYCOLATE PHOSPHATASE"/>
    <property type="match status" value="1"/>
</dbReference>
<dbReference type="Proteomes" id="UP000295706">
    <property type="component" value="Unassembled WGS sequence"/>
</dbReference>
<dbReference type="EMBL" id="SMJU01000002">
    <property type="protein sequence ID" value="TDB67855.1"/>
    <property type="molecule type" value="Genomic_DNA"/>
</dbReference>
<protein>
    <submittedName>
        <fullName evidence="1">HAD family hydrolase</fullName>
    </submittedName>
</protein>
<reference evidence="1 2" key="1">
    <citation type="submission" date="2019-02" db="EMBL/GenBank/DDBJ databases">
        <title>Arundinibacter roseus gen. nov., sp. nov., a new member of the family Cytophagaceae.</title>
        <authorList>
            <person name="Szuroczki S."/>
            <person name="Khayer B."/>
            <person name="Sproer C."/>
            <person name="Toumi M."/>
            <person name="Szabo A."/>
            <person name="Felfoldi T."/>
            <person name="Schumann P."/>
            <person name="Toth E."/>
        </authorList>
    </citation>
    <scope>NUCLEOTIDE SEQUENCE [LARGE SCALE GENOMIC DNA]</scope>
    <source>
        <strain evidence="1 2">DMA-k-7a</strain>
    </source>
</reference>
<dbReference type="InterPro" id="IPR023214">
    <property type="entry name" value="HAD_sf"/>
</dbReference>
<dbReference type="AlphaFoldDB" id="A0A4V2XAJ4"/>
<keyword evidence="2" id="KW-1185">Reference proteome</keyword>
<dbReference type="PANTHER" id="PTHR43434:SF19">
    <property type="entry name" value="PHOSPHONOACETALDEHYDE HYDROLASE"/>
    <property type="match status" value="1"/>
</dbReference>
<organism evidence="1 2">
    <name type="scientific">Arundinibacter roseus</name>
    <dbReference type="NCBI Taxonomy" id="2070510"/>
    <lineage>
        <taxon>Bacteria</taxon>
        <taxon>Pseudomonadati</taxon>
        <taxon>Bacteroidota</taxon>
        <taxon>Cytophagia</taxon>
        <taxon>Cytophagales</taxon>
        <taxon>Spirosomataceae</taxon>
        <taxon>Arundinibacter</taxon>
    </lineage>
</organism>
<sequence length="242" mass="27058">MIQLITLDMAGTTVTDHHEVEACFAMAAQKSGLTVSDDRILAMQGLHKYFVFQTLWEEILGTTTHPEWQMRVDNSYRVFTEVLENHYLTHDITPTEGCLELFEYLHIHQIKIALTTGFYRKVCNIILEKLGWLEGLDDTHVGTASTTIQASITSDEVEKGRPHPFMIQKAMNLLHISDPQQVINVGDTPSDIQSGFAANCRLSVALSNGTHAADLLTPHNPSLLLGSLHELIPVLEDLRTRS</sequence>
<dbReference type="Pfam" id="PF13419">
    <property type="entry name" value="HAD_2"/>
    <property type="match status" value="1"/>
</dbReference>
<dbReference type="Gene3D" id="3.40.50.1000">
    <property type="entry name" value="HAD superfamily/HAD-like"/>
    <property type="match status" value="1"/>
</dbReference>
<dbReference type="GO" id="GO:0005829">
    <property type="term" value="C:cytosol"/>
    <property type="evidence" value="ECO:0007669"/>
    <property type="project" value="TreeGrafter"/>
</dbReference>
<comment type="caution">
    <text evidence="1">The sequence shown here is derived from an EMBL/GenBank/DDBJ whole genome shotgun (WGS) entry which is preliminary data.</text>
</comment>
<dbReference type="Gene3D" id="1.10.150.240">
    <property type="entry name" value="Putative phosphatase, domain 2"/>
    <property type="match status" value="1"/>
</dbReference>
<proteinExistence type="predicted"/>
<dbReference type="InterPro" id="IPR041492">
    <property type="entry name" value="HAD_2"/>
</dbReference>
<evidence type="ECO:0000313" key="2">
    <source>
        <dbReference type="Proteomes" id="UP000295706"/>
    </source>
</evidence>
<keyword evidence="1" id="KW-0378">Hydrolase</keyword>
<gene>
    <name evidence="1" type="ORF">EZE20_02720</name>
</gene>
<accession>A0A4V2XAJ4</accession>
<dbReference type="GO" id="GO:0006281">
    <property type="term" value="P:DNA repair"/>
    <property type="evidence" value="ECO:0007669"/>
    <property type="project" value="TreeGrafter"/>
</dbReference>
<dbReference type="SFLD" id="SFLDG01129">
    <property type="entry name" value="C1.5:_HAD__Beta-PGM__Phosphata"/>
    <property type="match status" value="1"/>
</dbReference>